<proteinExistence type="predicted"/>
<dbReference type="Proteomes" id="UP001064206">
    <property type="component" value="Chromosome"/>
</dbReference>
<evidence type="ECO:0000313" key="2">
    <source>
        <dbReference type="EMBL" id="UXE39476.1"/>
    </source>
</evidence>
<gene>
    <name evidence="2" type="ORF">N2J37_06915</name>
</gene>
<dbReference type="EMBL" id="CP104450">
    <property type="protein sequence ID" value="UXE39476.1"/>
    <property type="molecule type" value="Genomic_DNA"/>
</dbReference>
<dbReference type="RefSeq" id="WP_260990554.1">
    <property type="nucleotide sequence ID" value="NZ_CP104450.1"/>
</dbReference>
<feature type="region of interest" description="Disordered" evidence="1">
    <location>
        <begin position="1"/>
        <end position="22"/>
    </location>
</feature>
<sequence length="55" mass="5597">MQASHAQTAVGHCGGSTNTGQHGKDCQFVNTQSVLPEPFWLGGQITTGKGIGNAA</sequence>
<name>A0A9Q9MZJ3_RAOOR</name>
<protein>
    <submittedName>
        <fullName evidence="2">Uncharacterized protein</fullName>
    </submittedName>
</protein>
<dbReference type="AlphaFoldDB" id="A0A9Q9MZJ3"/>
<reference evidence="2" key="1">
    <citation type="submission" date="2022-09" db="EMBL/GenBank/DDBJ databases">
        <title>Multidrug resistance Raoultella ornithinolytica Strain MQB_Silv_108.</title>
        <authorList>
            <person name="Quintela-Baluja M."/>
        </authorList>
    </citation>
    <scope>NUCLEOTIDE SEQUENCE</scope>
    <source>
        <strain evidence="2">MQB_Silv_108</strain>
    </source>
</reference>
<accession>A0A9Q9MZJ3</accession>
<evidence type="ECO:0000256" key="1">
    <source>
        <dbReference type="SAM" id="MobiDB-lite"/>
    </source>
</evidence>
<evidence type="ECO:0000313" key="3">
    <source>
        <dbReference type="Proteomes" id="UP001064206"/>
    </source>
</evidence>
<organism evidence="2 3">
    <name type="scientific">Raoultella ornithinolytica</name>
    <name type="common">Klebsiella ornithinolytica</name>
    <dbReference type="NCBI Taxonomy" id="54291"/>
    <lineage>
        <taxon>Bacteria</taxon>
        <taxon>Pseudomonadati</taxon>
        <taxon>Pseudomonadota</taxon>
        <taxon>Gammaproteobacteria</taxon>
        <taxon>Enterobacterales</taxon>
        <taxon>Enterobacteriaceae</taxon>
        <taxon>Klebsiella/Raoultella group</taxon>
        <taxon>Raoultella</taxon>
    </lineage>
</organism>